<dbReference type="SMART" id="SM00912">
    <property type="entry name" value="Haemagg_act"/>
    <property type="match status" value="1"/>
</dbReference>
<evidence type="ECO:0000259" key="3">
    <source>
        <dbReference type="SMART" id="SM00912"/>
    </source>
</evidence>
<dbReference type="Proteomes" id="UP000235081">
    <property type="component" value="Unassembled WGS sequence"/>
</dbReference>
<feature type="signal peptide" evidence="2">
    <location>
        <begin position="1"/>
        <end position="22"/>
    </location>
</feature>
<evidence type="ECO:0000256" key="1">
    <source>
        <dbReference type="SAM" id="MobiDB-lite"/>
    </source>
</evidence>
<gene>
    <name evidence="4" type="ORF">CEN46_20575</name>
</gene>
<feature type="domain" description="Filamentous haemagglutinin FhaB/tRNA nuclease CdiA-like TPS" evidence="3">
    <location>
        <begin position="38"/>
        <end position="151"/>
    </location>
</feature>
<feature type="compositionally biased region" description="Polar residues" evidence="1">
    <location>
        <begin position="1040"/>
        <end position="1053"/>
    </location>
</feature>
<dbReference type="InterPro" id="IPR008638">
    <property type="entry name" value="FhaB/CdiA-like_TPS"/>
</dbReference>
<keyword evidence="2" id="KW-0732">Signal</keyword>
<proteinExistence type="predicted"/>
<dbReference type="Gene3D" id="2.160.20.10">
    <property type="entry name" value="Single-stranded right-handed beta-helix, Pectin lyase-like"/>
    <property type="match status" value="3"/>
</dbReference>
<feature type="compositionally biased region" description="Polar residues" evidence="1">
    <location>
        <begin position="903"/>
        <end position="917"/>
    </location>
</feature>
<dbReference type="EMBL" id="NMQE01000671">
    <property type="protein sequence ID" value="PMB18671.1"/>
    <property type="molecule type" value="Genomic_DNA"/>
</dbReference>
<sequence>MKLLRYLFPLTTLSLYTISNFASITTATAQIIPDNSLGVESSTVNPDVINGIPSDRVDGGAIRGSNLFHSFQEFNIDAGRGAYFSNPANITNILTRVTGNNPSNILGRLGVLGNANLFLLNPKGVFFGPNASLDLRGGSFFGSTADSVLFDNFEFSASNLQPVPQLTINIPIGLRFRDNPGNITSNSSLEVQSGQSLSLIGGDVSLNGGLLAAPEGRVELGGLAEAGTVGFNPDGSLTFPNNVARGNVTLSNQANVSVIGQGGSIAVNARNLDISTGSGIFAGIPSDANSDAQAGDIVINATDRVRIEGDSNSSIFIINVPFVGKAGDIVINTSILEGTGLFLIGSGAFEQGNGNAGNVTITATDRVSLQGLEGFNSGIASLVADLATGNAGNITINTRSLSLSNFALFTSTLGEGNGGNIEINASESVSLNGSNSFLSAFTSSSGKAGNIIINTPSLSLSNRAGINTSTSGQGNAGNIIINAANSVSLGSESSLLASTFSSGNAGNIIIDAPNATVSFDGVGTSASTSVFGESNLLGVDYFGTGQGGDIKINARSLSLTNGASLFTDTAGEGNAGNVTINATDNIQIAGVYDNSTFTGINSAVLNGARGDAGNIEINTGSLFVTNAGQLLSSTSGQGNGGSITINASDTVSFDGTNNEGSPSAAFSNVESGGEGNGGDINITANSLFLTNGGELNTFIRGGDGTNPGGIGKAGNVKLNITNTTNISGISENGTPSGISSSVETGAIGDAGNIEITTGSLFVSDDARIIANTSGQGNAGSIKINANSFLLDAAQLNTNSNIENRQAGNIDITTTKDIRLDNGAFISAQTQGGQGNIFLNSRDLILRRNSNITTNATGIATGGNITINTGNLVALENSDISANSQESFGGRVFIKADGIFGTQFRDQPTPESDITATGASPEFGGTVQIDTADVDPGQGLVELPENLADVSDQIAQNPCQKGSGSSFTVIGRGGLPSSPNDNFSSDNVRVDLVNPAATSSSNSQSAINNQSVTHTNAKSIIPAQGWVFNNKGEVVLTAYDPTTTSTPERSSQANAACPAF</sequence>
<evidence type="ECO:0000313" key="5">
    <source>
        <dbReference type="Proteomes" id="UP000235081"/>
    </source>
</evidence>
<feature type="region of interest" description="Disordered" evidence="1">
    <location>
        <begin position="1040"/>
        <end position="1059"/>
    </location>
</feature>
<dbReference type="Pfam" id="PF05860">
    <property type="entry name" value="TPS"/>
    <property type="match status" value="1"/>
</dbReference>
<accession>A0A2N6L8W3</accession>
<dbReference type="SUPFAM" id="SSF51126">
    <property type="entry name" value="Pectin lyase-like"/>
    <property type="match status" value="5"/>
</dbReference>
<dbReference type="InterPro" id="IPR012334">
    <property type="entry name" value="Pectin_lyas_fold"/>
</dbReference>
<dbReference type="AlphaFoldDB" id="A0A2N6L8W3"/>
<dbReference type="NCBIfam" id="TIGR01901">
    <property type="entry name" value="adhes_NPXG"/>
    <property type="match status" value="1"/>
</dbReference>
<name>A0A2N6L8W3_9CYAN</name>
<protein>
    <recommendedName>
        <fullName evidence="3">Filamentous haemagglutinin FhaB/tRNA nuclease CdiA-like TPS domain-containing protein</fullName>
    </recommendedName>
</protein>
<feature type="region of interest" description="Disordered" evidence="1">
    <location>
        <begin position="902"/>
        <end position="924"/>
    </location>
</feature>
<dbReference type="RefSeq" id="WP_102182967.1">
    <property type="nucleotide sequence ID" value="NZ_NMQE01000671.1"/>
</dbReference>
<comment type="caution">
    <text evidence="4">The sequence shown here is derived from an EMBL/GenBank/DDBJ whole genome shotgun (WGS) entry which is preliminary data.</text>
</comment>
<feature type="chain" id="PRO_5014801736" description="Filamentous haemagglutinin FhaB/tRNA nuclease CdiA-like TPS domain-containing protein" evidence="2">
    <location>
        <begin position="23"/>
        <end position="1059"/>
    </location>
</feature>
<reference evidence="4 5" key="1">
    <citation type="submission" date="2017-07" db="EMBL/GenBank/DDBJ databases">
        <title>Genomes of Fischerella (Mastigocladus) sp. strains.</title>
        <authorList>
            <person name="Miller S.R."/>
        </authorList>
    </citation>
    <scope>NUCLEOTIDE SEQUENCE [LARGE SCALE GENOMIC DNA]</scope>
    <source>
        <strain evidence="4 5">CCMEE 5318</strain>
    </source>
</reference>
<organism evidence="4 5">
    <name type="scientific">Fischerella thermalis CCMEE 5318</name>
    <dbReference type="NCBI Taxonomy" id="2019666"/>
    <lineage>
        <taxon>Bacteria</taxon>
        <taxon>Bacillati</taxon>
        <taxon>Cyanobacteriota</taxon>
        <taxon>Cyanophyceae</taxon>
        <taxon>Nostocales</taxon>
        <taxon>Hapalosiphonaceae</taxon>
        <taxon>Fischerella</taxon>
    </lineage>
</organism>
<evidence type="ECO:0000313" key="4">
    <source>
        <dbReference type="EMBL" id="PMB18671.1"/>
    </source>
</evidence>
<dbReference type="InterPro" id="IPR011050">
    <property type="entry name" value="Pectin_lyase_fold/virulence"/>
</dbReference>
<evidence type="ECO:0000256" key="2">
    <source>
        <dbReference type="SAM" id="SignalP"/>
    </source>
</evidence>